<evidence type="ECO:0000313" key="2">
    <source>
        <dbReference type="Proteomes" id="UP001152561"/>
    </source>
</evidence>
<dbReference type="PANTHER" id="PTHR31064:SF38">
    <property type="entry name" value="CATION TRANSPORTER HKT1_4-RELATED"/>
    <property type="match status" value="1"/>
</dbReference>
<evidence type="ECO:0000313" key="1">
    <source>
        <dbReference type="EMBL" id="KAJ8562421.1"/>
    </source>
</evidence>
<dbReference type="AlphaFoldDB" id="A0A9Q1MNA3"/>
<dbReference type="GO" id="GO:0005886">
    <property type="term" value="C:plasma membrane"/>
    <property type="evidence" value="ECO:0007669"/>
    <property type="project" value="TreeGrafter"/>
</dbReference>
<keyword evidence="2" id="KW-1185">Reference proteome</keyword>
<gene>
    <name evidence="1" type="ORF">K7X08_011712</name>
</gene>
<dbReference type="PANTHER" id="PTHR31064">
    <property type="entry name" value="POTASSIUM TRANSPORT PROTEIN DDB_G0292412-RELATED"/>
    <property type="match status" value="1"/>
</dbReference>
<organism evidence="1 2">
    <name type="scientific">Anisodus acutangulus</name>
    <dbReference type="NCBI Taxonomy" id="402998"/>
    <lineage>
        <taxon>Eukaryota</taxon>
        <taxon>Viridiplantae</taxon>
        <taxon>Streptophyta</taxon>
        <taxon>Embryophyta</taxon>
        <taxon>Tracheophyta</taxon>
        <taxon>Spermatophyta</taxon>
        <taxon>Magnoliopsida</taxon>
        <taxon>eudicotyledons</taxon>
        <taxon>Gunneridae</taxon>
        <taxon>Pentapetalae</taxon>
        <taxon>asterids</taxon>
        <taxon>lamiids</taxon>
        <taxon>Solanales</taxon>
        <taxon>Solanaceae</taxon>
        <taxon>Solanoideae</taxon>
        <taxon>Hyoscyameae</taxon>
        <taxon>Anisodus</taxon>
    </lineage>
</organism>
<protein>
    <recommendedName>
        <fullName evidence="3">Cation transporter HKT7</fullName>
    </recommendedName>
</protein>
<dbReference type="EMBL" id="JAJAGQ010000005">
    <property type="protein sequence ID" value="KAJ8562421.1"/>
    <property type="molecule type" value="Genomic_DNA"/>
</dbReference>
<dbReference type="GO" id="GO:0008324">
    <property type="term" value="F:monoatomic cation transmembrane transporter activity"/>
    <property type="evidence" value="ECO:0007669"/>
    <property type="project" value="TreeGrafter"/>
</dbReference>
<dbReference type="InterPro" id="IPR051143">
    <property type="entry name" value="TrkH_K-transport"/>
</dbReference>
<accession>A0A9Q1MNA3</accession>
<comment type="caution">
    <text evidence="1">The sequence shown here is derived from an EMBL/GenBank/DDBJ whole genome shotgun (WGS) entry which is preliminary data.</text>
</comment>
<dbReference type="OrthoDB" id="9999863at2759"/>
<dbReference type="PROSITE" id="PS51257">
    <property type="entry name" value="PROKAR_LIPOPROTEIN"/>
    <property type="match status" value="1"/>
</dbReference>
<proteinExistence type="predicted"/>
<sequence length="84" mass="9438">MKDDPLNFNVLNITLEVISAYGNVGFSTGYSCDRLINPDTTCKNKSYGFVGKWSDEGKIIIIIVMLFGRLKKFNMQGGKAWKLL</sequence>
<reference evidence="2" key="1">
    <citation type="journal article" date="2023" name="Proc. Natl. Acad. Sci. U.S.A.">
        <title>Genomic and structural basis for evolution of tropane alkaloid biosynthesis.</title>
        <authorList>
            <person name="Wanga Y.-J."/>
            <person name="Taina T."/>
            <person name="Yua J.-Y."/>
            <person name="Lia J."/>
            <person name="Xua B."/>
            <person name="Chenc J."/>
            <person name="D'Auriad J.C."/>
            <person name="Huanga J.-P."/>
            <person name="Huanga S.-X."/>
        </authorList>
    </citation>
    <scope>NUCLEOTIDE SEQUENCE [LARGE SCALE GENOMIC DNA]</scope>
    <source>
        <strain evidence="2">cv. KIB-2019</strain>
    </source>
</reference>
<dbReference type="Proteomes" id="UP001152561">
    <property type="component" value="Unassembled WGS sequence"/>
</dbReference>
<evidence type="ECO:0008006" key="3">
    <source>
        <dbReference type="Google" id="ProtNLM"/>
    </source>
</evidence>
<name>A0A9Q1MNA3_9SOLA</name>